<feature type="region of interest" description="Disordered" evidence="1">
    <location>
        <begin position="116"/>
        <end position="136"/>
    </location>
</feature>
<dbReference type="EMBL" id="JAFIQS010000018">
    <property type="protein sequence ID" value="KAG5162633.1"/>
    <property type="molecule type" value="Genomic_DNA"/>
</dbReference>
<reference evidence="2" key="1">
    <citation type="submission" date="2021-02" db="EMBL/GenBank/DDBJ databases">
        <title>Psilocybe cubensis genome.</title>
        <authorList>
            <person name="Mckernan K.J."/>
            <person name="Crawford S."/>
            <person name="Trippe A."/>
            <person name="Kane L.T."/>
            <person name="Mclaughlin S."/>
        </authorList>
    </citation>
    <scope>NUCLEOTIDE SEQUENCE [LARGE SCALE GENOMIC DNA]</scope>
    <source>
        <strain evidence="2">MGC-MH-2018</strain>
    </source>
</reference>
<feature type="compositionally biased region" description="Low complexity" evidence="1">
    <location>
        <begin position="183"/>
        <end position="208"/>
    </location>
</feature>
<evidence type="ECO:0000313" key="2">
    <source>
        <dbReference type="EMBL" id="KAG5162633.1"/>
    </source>
</evidence>
<gene>
    <name evidence="2" type="ORF">JR316_012518</name>
</gene>
<proteinExistence type="predicted"/>
<comment type="caution">
    <text evidence="2">The sequence shown here is derived from an EMBL/GenBank/DDBJ whole genome shotgun (WGS) entry which is preliminary data.</text>
</comment>
<feature type="region of interest" description="Disordered" evidence="1">
    <location>
        <begin position="242"/>
        <end position="280"/>
    </location>
</feature>
<feature type="region of interest" description="Disordered" evidence="1">
    <location>
        <begin position="165"/>
        <end position="212"/>
    </location>
</feature>
<evidence type="ECO:0000256" key="1">
    <source>
        <dbReference type="SAM" id="MobiDB-lite"/>
    </source>
</evidence>
<sequence>MDVANLLNASTHAELSRISIHSPRPSTSFSFESTDVIKTDSKSSVTQYPTLPSARWLIKEVEHRIYLNAQLGLRTRCACSCSSHIGITRMPWLSRPPKLKLKHNYRFNPISPKSHCSKASFSNNGEGPRCTHPPSSEYPYSQLYPLSDSPSSSLDYHDYDSFLSPSLSLTTSPEPLPYPQPPSSSTSSLHSNSRLRPPQQSQSQASSQVPLDHHITTTPETEQRQDRYHSEHLLFTWTKVSEDRTPPLSPTQPQSQSPNVTPPPRTPCPRSSDPRTAPLAKQEQYHIQGLANEDTMLVTEEDENSITGTAFGPAPMSTPLTMHMSVTKHLHIPARQYRKYVRRRSMFNCFVAS</sequence>
<dbReference type="AlphaFoldDB" id="A0A8H8CEI1"/>
<organism evidence="2">
    <name type="scientific">Psilocybe cubensis</name>
    <name type="common">Psychedelic mushroom</name>
    <name type="synonym">Stropharia cubensis</name>
    <dbReference type="NCBI Taxonomy" id="181762"/>
    <lineage>
        <taxon>Eukaryota</taxon>
        <taxon>Fungi</taxon>
        <taxon>Dikarya</taxon>
        <taxon>Basidiomycota</taxon>
        <taxon>Agaricomycotina</taxon>
        <taxon>Agaricomycetes</taxon>
        <taxon>Agaricomycetidae</taxon>
        <taxon>Agaricales</taxon>
        <taxon>Agaricineae</taxon>
        <taxon>Strophariaceae</taxon>
        <taxon>Psilocybe</taxon>
    </lineage>
</organism>
<protein>
    <submittedName>
        <fullName evidence="2">Uncharacterized protein</fullName>
    </submittedName>
</protein>
<accession>A0A8H8CEI1</accession>
<name>A0A8H8CEI1_PSICU</name>